<feature type="transmembrane region" description="Helical" evidence="20">
    <location>
        <begin position="12"/>
        <end position="32"/>
    </location>
</feature>
<dbReference type="InterPro" id="IPR011009">
    <property type="entry name" value="Kinase-like_dom_sf"/>
</dbReference>
<evidence type="ECO:0000256" key="10">
    <source>
        <dbReference type="ARBA" id="ARBA00022729"/>
    </source>
</evidence>
<dbReference type="Pfam" id="PF00069">
    <property type="entry name" value="Pkinase"/>
    <property type="match status" value="1"/>
</dbReference>
<dbReference type="FunFam" id="1.10.510.10:FF:000240">
    <property type="entry name" value="Lectin-domain containing receptor kinase A4.3"/>
    <property type="match status" value="1"/>
</dbReference>
<dbReference type="PROSITE" id="PS00307">
    <property type="entry name" value="LECTIN_LEGUME_BETA"/>
    <property type="match status" value="1"/>
</dbReference>
<dbReference type="PROSITE" id="PS50011">
    <property type="entry name" value="PROTEIN_KINASE_DOM"/>
    <property type="match status" value="1"/>
</dbReference>
<dbReference type="PROSITE" id="PS00108">
    <property type="entry name" value="PROTEIN_KINASE_ST"/>
    <property type="match status" value="1"/>
</dbReference>
<dbReference type="Gene3D" id="2.60.120.200">
    <property type="match status" value="1"/>
</dbReference>
<accession>A0A2N9JAQ2</accession>
<evidence type="ECO:0000256" key="6">
    <source>
        <dbReference type="ARBA" id="ARBA00022475"/>
    </source>
</evidence>
<dbReference type="InterPro" id="IPR000719">
    <property type="entry name" value="Prot_kinase_dom"/>
</dbReference>
<evidence type="ECO:0000256" key="3">
    <source>
        <dbReference type="ARBA" id="ARBA00008536"/>
    </source>
</evidence>
<keyword evidence="11" id="KW-0430">Lectin</keyword>
<dbReference type="SMART" id="SM00220">
    <property type="entry name" value="S_TKc"/>
    <property type="match status" value="1"/>
</dbReference>
<feature type="domain" description="Protein kinase" evidence="21">
    <location>
        <begin position="228"/>
        <end position="506"/>
    </location>
</feature>
<dbReference type="CDD" id="cd14066">
    <property type="entry name" value="STKc_IRAK"/>
    <property type="match status" value="1"/>
</dbReference>
<dbReference type="InterPro" id="IPR017441">
    <property type="entry name" value="Protein_kinase_ATP_BS"/>
</dbReference>
<evidence type="ECO:0000256" key="2">
    <source>
        <dbReference type="ARBA" id="ARBA00007606"/>
    </source>
</evidence>
<keyword evidence="16 20" id="KW-0472">Membrane</keyword>
<dbReference type="InterPro" id="IPR013320">
    <property type="entry name" value="ConA-like_dom_sf"/>
</dbReference>
<proteinExistence type="inferred from homology"/>
<organism evidence="22">
    <name type="scientific">Fagus sylvatica</name>
    <name type="common">Beechnut</name>
    <dbReference type="NCBI Taxonomy" id="28930"/>
    <lineage>
        <taxon>Eukaryota</taxon>
        <taxon>Viridiplantae</taxon>
        <taxon>Streptophyta</taxon>
        <taxon>Embryophyta</taxon>
        <taxon>Tracheophyta</taxon>
        <taxon>Spermatophyta</taxon>
        <taxon>Magnoliopsida</taxon>
        <taxon>eudicotyledons</taxon>
        <taxon>Gunneridae</taxon>
        <taxon>Pentapetalae</taxon>
        <taxon>rosids</taxon>
        <taxon>fabids</taxon>
        <taxon>Fagales</taxon>
        <taxon>Fagaceae</taxon>
        <taxon>Fagus</taxon>
    </lineage>
</organism>
<dbReference type="InterPro" id="IPR050528">
    <property type="entry name" value="L-type_Lectin-RKs"/>
</dbReference>
<dbReference type="GO" id="GO:0005886">
    <property type="term" value="C:plasma membrane"/>
    <property type="evidence" value="ECO:0007669"/>
    <property type="project" value="UniProtKB-SubCell"/>
</dbReference>
<evidence type="ECO:0000256" key="5">
    <source>
        <dbReference type="ARBA" id="ARBA00012513"/>
    </source>
</evidence>
<keyword evidence="12 19" id="KW-0547">Nucleotide-binding</keyword>
<evidence type="ECO:0000256" key="1">
    <source>
        <dbReference type="ARBA" id="ARBA00004251"/>
    </source>
</evidence>
<comment type="subcellular location">
    <subcellularLocation>
        <location evidence="1">Cell membrane</location>
        <topology evidence="1">Single-pass type I membrane protein</topology>
    </subcellularLocation>
</comment>
<name>A0A2N9JAQ2_FAGSY</name>
<reference evidence="22" key="1">
    <citation type="submission" date="2018-02" db="EMBL/GenBank/DDBJ databases">
        <authorList>
            <person name="Cohen D.B."/>
            <person name="Kent A.D."/>
        </authorList>
    </citation>
    <scope>NUCLEOTIDE SEQUENCE</scope>
</reference>
<evidence type="ECO:0000256" key="17">
    <source>
        <dbReference type="ARBA" id="ARBA00023170"/>
    </source>
</evidence>
<dbReference type="CDD" id="cd06899">
    <property type="entry name" value="lectin_legume_LecRK_Arcelin_ConA"/>
    <property type="match status" value="1"/>
</dbReference>
<keyword evidence="7" id="KW-0723">Serine/threonine-protein kinase</keyword>
<evidence type="ECO:0000256" key="8">
    <source>
        <dbReference type="ARBA" id="ARBA00022679"/>
    </source>
</evidence>
<dbReference type="PANTHER" id="PTHR27007">
    <property type="match status" value="1"/>
</dbReference>
<evidence type="ECO:0000259" key="21">
    <source>
        <dbReference type="PROSITE" id="PS50011"/>
    </source>
</evidence>
<keyword evidence="15 20" id="KW-1133">Transmembrane helix</keyword>
<evidence type="ECO:0000256" key="11">
    <source>
        <dbReference type="ARBA" id="ARBA00022734"/>
    </source>
</evidence>
<sequence>MVFQAQKLLIQYLVLMITIFLFLINPCATIKFNTDNFSRMNSQKSLILKGNATISGSFIQLTPDAVNKWGRVIYPEPLHLWNKKLGKVTSFNTNFSFIINSHGKDTYSDGLTFFLSTLEFPEPNTMATDGTHLGILSNDQMNDEKFKAANYKFVAVEFDTFRNDPWDPHAPVREHVGININNITSQRKQWFAGKEEELGFVLSMDDEFERGGPQKFSYNELVYATNNFAEENKLGEGGFGGVYKGYLRDLNSYVAIKRVSGESTQGIKEYASEVKSISRLRHRNLVQLIGWCHEKKDLLLIYELMSNGSLESQLFRGKSLLTWVARYNIARGLASALLYLHEEWEQCVLHRDIKSSNVMLDSDLNAKLGDFGLARLVDHRKGSQTTALAGTLGYLAPECVISGRTSKESDVYSFGVVALEIACGRKPIEPMAKQDEISMIVWVWELYGTGNILKAADPRLCGDFDEKIMERLMVVGLWCTHPDYIVRPSIRKAIHVLDFEAALPILEPKMPVATYITPPILASSSSADTSKNHQSESFSHGSYTCSSLSTTYSIASTST</sequence>
<keyword evidence="18" id="KW-0325">Glycoprotein</keyword>
<feature type="binding site" evidence="19">
    <location>
        <position position="257"/>
    </location>
    <ligand>
        <name>ATP</name>
        <dbReference type="ChEBI" id="CHEBI:30616"/>
    </ligand>
</feature>
<keyword evidence="6" id="KW-1003">Cell membrane</keyword>
<gene>
    <name evidence="22" type="ORF">FSB_LOCUS61411</name>
</gene>
<dbReference type="InterPro" id="IPR001220">
    <property type="entry name" value="Legume_lectin_dom"/>
</dbReference>
<evidence type="ECO:0000256" key="19">
    <source>
        <dbReference type="PROSITE-ProRule" id="PRU10141"/>
    </source>
</evidence>
<dbReference type="FunFam" id="3.30.200.20:FF:000168">
    <property type="entry name" value="L-type lectin-domain containing receptor kinase IX.1"/>
    <property type="match status" value="1"/>
</dbReference>
<evidence type="ECO:0000256" key="13">
    <source>
        <dbReference type="ARBA" id="ARBA00022777"/>
    </source>
</evidence>
<dbReference type="GO" id="GO:0002229">
    <property type="term" value="P:defense response to oomycetes"/>
    <property type="evidence" value="ECO:0007669"/>
    <property type="project" value="UniProtKB-ARBA"/>
</dbReference>
<comment type="similarity">
    <text evidence="4">In the C-terminal section; belongs to the protein kinase superfamily. Ser/Thr protein kinase family.</text>
</comment>
<dbReference type="SUPFAM" id="SSF56112">
    <property type="entry name" value="Protein kinase-like (PK-like)"/>
    <property type="match status" value="1"/>
</dbReference>
<keyword evidence="8" id="KW-0808">Transferase</keyword>
<keyword evidence="13" id="KW-0418">Kinase</keyword>
<dbReference type="GO" id="GO:0030246">
    <property type="term" value="F:carbohydrate binding"/>
    <property type="evidence" value="ECO:0007669"/>
    <property type="project" value="UniProtKB-KW"/>
</dbReference>
<comment type="similarity">
    <text evidence="3">In the N-terminal section; belongs to the leguminous lectin family.</text>
</comment>
<dbReference type="Pfam" id="PF00139">
    <property type="entry name" value="Lectin_legB"/>
    <property type="match status" value="1"/>
</dbReference>
<dbReference type="GO" id="GO:0005524">
    <property type="term" value="F:ATP binding"/>
    <property type="evidence" value="ECO:0007669"/>
    <property type="project" value="UniProtKB-UniRule"/>
</dbReference>
<evidence type="ECO:0000256" key="12">
    <source>
        <dbReference type="ARBA" id="ARBA00022741"/>
    </source>
</evidence>
<dbReference type="AlphaFoldDB" id="A0A2N9JAQ2"/>
<dbReference type="PROSITE" id="PS00107">
    <property type="entry name" value="PROTEIN_KINASE_ATP"/>
    <property type="match status" value="1"/>
</dbReference>
<dbReference type="EMBL" id="OIVN01006459">
    <property type="protein sequence ID" value="SPD33529.1"/>
    <property type="molecule type" value="Genomic_DNA"/>
</dbReference>
<dbReference type="SUPFAM" id="SSF49899">
    <property type="entry name" value="Concanavalin A-like lectins/glucanases"/>
    <property type="match status" value="1"/>
</dbReference>
<dbReference type="Gene3D" id="1.10.510.10">
    <property type="entry name" value="Transferase(Phosphotransferase) domain 1"/>
    <property type="match status" value="1"/>
</dbReference>
<evidence type="ECO:0000313" key="22">
    <source>
        <dbReference type="EMBL" id="SPD33529.1"/>
    </source>
</evidence>
<evidence type="ECO:0000256" key="16">
    <source>
        <dbReference type="ARBA" id="ARBA00023136"/>
    </source>
</evidence>
<evidence type="ECO:0000256" key="20">
    <source>
        <dbReference type="SAM" id="Phobius"/>
    </source>
</evidence>
<evidence type="ECO:0000256" key="18">
    <source>
        <dbReference type="ARBA" id="ARBA00023180"/>
    </source>
</evidence>
<evidence type="ECO:0000256" key="7">
    <source>
        <dbReference type="ARBA" id="ARBA00022527"/>
    </source>
</evidence>
<dbReference type="EC" id="2.7.11.1" evidence="5"/>
<keyword evidence="14 19" id="KW-0067">ATP-binding</keyword>
<evidence type="ECO:0000256" key="4">
    <source>
        <dbReference type="ARBA" id="ARBA00010217"/>
    </source>
</evidence>
<dbReference type="GO" id="GO:0004674">
    <property type="term" value="F:protein serine/threonine kinase activity"/>
    <property type="evidence" value="ECO:0007669"/>
    <property type="project" value="UniProtKB-KW"/>
</dbReference>
<dbReference type="Gene3D" id="3.30.200.20">
    <property type="entry name" value="Phosphorylase Kinase, domain 1"/>
    <property type="match status" value="1"/>
</dbReference>
<evidence type="ECO:0000256" key="15">
    <source>
        <dbReference type="ARBA" id="ARBA00022989"/>
    </source>
</evidence>
<dbReference type="InterPro" id="IPR019825">
    <property type="entry name" value="Lectin_legB_Mn/Ca_BS"/>
</dbReference>
<evidence type="ECO:0000256" key="14">
    <source>
        <dbReference type="ARBA" id="ARBA00022840"/>
    </source>
</evidence>
<comment type="similarity">
    <text evidence="2">Belongs to the leguminous lectin family.</text>
</comment>
<dbReference type="InterPro" id="IPR008271">
    <property type="entry name" value="Ser/Thr_kinase_AS"/>
</dbReference>
<evidence type="ECO:0000256" key="9">
    <source>
        <dbReference type="ARBA" id="ARBA00022692"/>
    </source>
</evidence>
<keyword evidence="17" id="KW-0675">Receptor</keyword>
<protein>
    <recommendedName>
        <fullName evidence="5">non-specific serine/threonine protein kinase</fullName>
        <ecNumber evidence="5">2.7.11.1</ecNumber>
    </recommendedName>
</protein>
<keyword evidence="10" id="KW-0732">Signal</keyword>
<keyword evidence="9 20" id="KW-0812">Transmembrane</keyword>